<dbReference type="GO" id="GO:0016787">
    <property type="term" value="F:hydrolase activity"/>
    <property type="evidence" value="ECO:0007669"/>
    <property type="project" value="UniProtKB-KW"/>
</dbReference>
<proteinExistence type="predicted"/>
<dbReference type="GO" id="GO:0005524">
    <property type="term" value="F:ATP binding"/>
    <property type="evidence" value="ECO:0007669"/>
    <property type="project" value="UniProtKB-KW"/>
</dbReference>
<feature type="domain" description="DNA2/NAM7 helicase-like C-terminal" evidence="5">
    <location>
        <begin position="34"/>
        <end position="111"/>
    </location>
</feature>
<dbReference type="AlphaFoldDB" id="A0A7I4YKU3"/>
<keyword evidence="3" id="KW-0347">Helicase</keyword>
<keyword evidence="4" id="KW-0067">ATP-binding</keyword>
<dbReference type="SUPFAM" id="SSF52540">
    <property type="entry name" value="P-loop containing nucleoside triphosphate hydrolases"/>
    <property type="match status" value="1"/>
</dbReference>
<evidence type="ECO:0000313" key="7">
    <source>
        <dbReference type="WBParaSite" id="HCON_00109680-00001"/>
    </source>
</evidence>
<dbReference type="InterPro" id="IPR041679">
    <property type="entry name" value="DNA2/NAM7-like_C"/>
</dbReference>
<dbReference type="OrthoDB" id="2423195at2759"/>
<protein>
    <submittedName>
        <fullName evidence="7">AAA_12 domain-containing protein</fullName>
    </submittedName>
</protein>
<dbReference type="InterPro" id="IPR050534">
    <property type="entry name" value="Coronavir_polyprotein_1ab"/>
</dbReference>
<dbReference type="Gene3D" id="3.40.50.300">
    <property type="entry name" value="P-loop containing nucleotide triphosphate hydrolases"/>
    <property type="match status" value="1"/>
</dbReference>
<dbReference type="GO" id="GO:0043139">
    <property type="term" value="F:5'-3' DNA helicase activity"/>
    <property type="evidence" value="ECO:0007669"/>
    <property type="project" value="TreeGrafter"/>
</dbReference>
<sequence>MIRQLFVVGTPSPYVTLQSLRWKKSVTKADTAQLTKQINGENNSVAYDRTLRTGVELSTADSVQGREKEVVVILTTKKDFSPDGADFLDDYRRLNIAISRCRHGQFIFGHAQALRALLMWNQLLNWAESIRSVIRMADVNRYIYSIHPEPSHWAWRSDDEEA</sequence>
<keyword evidence="1" id="KW-0547">Nucleotide-binding</keyword>
<dbReference type="PANTHER" id="PTHR43788">
    <property type="entry name" value="DNA2/NAM7 HELICASE FAMILY MEMBER"/>
    <property type="match status" value="1"/>
</dbReference>
<accession>A0A7I4YKU3</accession>
<evidence type="ECO:0000313" key="6">
    <source>
        <dbReference type="Proteomes" id="UP000025227"/>
    </source>
</evidence>
<evidence type="ECO:0000256" key="4">
    <source>
        <dbReference type="ARBA" id="ARBA00022840"/>
    </source>
</evidence>
<name>A0A7I4YKU3_HAECO</name>
<keyword evidence="6" id="KW-1185">Reference proteome</keyword>
<dbReference type="InterPro" id="IPR027417">
    <property type="entry name" value="P-loop_NTPase"/>
</dbReference>
<dbReference type="PANTHER" id="PTHR43788:SF16">
    <property type="entry name" value="HELICASE WITH ZINC FINGER 2"/>
    <property type="match status" value="1"/>
</dbReference>
<evidence type="ECO:0000256" key="3">
    <source>
        <dbReference type="ARBA" id="ARBA00022806"/>
    </source>
</evidence>
<evidence type="ECO:0000259" key="5">
    <source>
        <dbReference type="Pfam" id="PF13087"/>
    </source>
</evidence>
<reference evidence="7" key="1">
    <citation type="submission" date="2020-12" db="UniProtKB">
        <authorList>
            <consortium name="WormBaseParasite"/>
        </authorList>
    </citation>
    <scope>IDENTIFICATION</scope>
    <source>
        <strain evidence="7">MHco3</strain>
    </source>
</reference>
<dbReference type="Proteomes" id="UP000025227">
    <property type="component" value="Unplaced"/>
</dbReference>
<organism evidence="6 7">
    <name type="scientific">Haemonchus contortus</name>
    <name type="common">Barber pole worm</name>
    <dbReference type="NCBI Taxonomy" id="6289"/>
    <lineage>
        <taxon>Eukaryota</taxon>
        <taxon>Metazoa</taxon>
        <taxon>Ecdysozoa</taxon>
        <taxon>Nematoda</taxon>
        <taxon>Chromadorea</taxon>
        <taxon>Rhabditida</taxon>
        <taxon>Rhabditina</taxon>
        <taxon>Rhabditomorpha</taxon>
        <taxon>Strongyloidea</taxon>
        <taxon>Trichostrongylidae</taxon>
        <taxon>Haemonchus</taxon>
    </lineage>
</organism>
<dbReference type="Pfam" id="PF13087">
    <property type="entry name" value="AAA_12"/>
    <property type="match status" value="1"/>
</dbReference>
<evidence type="ECO:0000256" key="2">
    <source>
        <dbReference type="ARBA" id="ARBA00022801"/>
    </source>
</evidence>
<dbReference type="WBParaSite" id="HCON_00109680-00001">
    <property type="protein sequence ID" value="HCON_00109680-00001"/>
    <property type="gene ID" value="HCON_00109680"/>
</dbReference>
<keyword evidence="2" id="KW-0378">Hydrolase</keyword>
<evidence type="ECO:0000256" key="1">
    <source>
        <dbReference type="ARBA" id="ARBA00022741"/>
    </source>
</evidence>